<keyword evidence="4" id="KW-1185">Reference proteome</keyword>
<feature type="domain" description="DUF3502" evidence="2">
    <location>
        <begin position="416"/>
        <end position="484"/>
    </location>
</feature>
<dbReference type="PROSITE" id="PS51257">
    <property type="entry name" value="PROKAR_LIPOPROTEIN"/>
    <property type="match status" value="1"/>
</dbReference>
<reference evidence="3 4" key="1">
    <citation type="submission" date="2019-10" db="EMBL/GenBank/DDBJ databases">
        <title>The Genome Sequence of Clostridium tarantellae Isolated from Fish Brain.</title>
        <authorList>
            <person name="Bano L."/>
            <person name="Kiel M."/>
            <person name="Sales G."/>
            <person name="Doxey A.C."/>
            <person name="Mansfield M.J."/>
            <person name="Schiavone M."/>
            <person name="Rossetto O."/>
            <person name="Pirazzini M."/>
            <person name="Dobrindt U."/>
            <person name="Montecucco C."/>
        </authorList>
    </citation>
    <scope>NUCLEOTIDE SEQUENCE [LARGE SCALE GENOMIC DNA]</scope>
    <source>
        <strain evidence="3 4">DSM 3997</strain>
    </source>
</reference>
<dbReference type="EMBL" id="WHJC01000216">
    <property type="protein sequence ID" value="MPQ44442.1"/>
    <property type="molecule type" value="Genomic_DNA"/>
</dbReference>
<feature type="chain" id="PRO_5039622060" evidence="1">
    <location>
        <begin position="23"/>
        <end position="491"/>
    </location>
</feature>
<sequence length="491" mass="56104">MTKIKRLLAVTVATLMATTILVGCGNSSNSSKDQNKDLVTLTWYTIGESPKDLDIVQSKLNEYLDEKIDVNVDMRFIGYGDYDQKMSVVVNSGEEYDIMFTNAWNYLTYARKGAYLDLTELLENEGKDMKETIDSRFWEGVAVDGKIYGVPAQKELGVVPMWRFTKEYVDKYNIPYEDIHSFEDLEPWLKVIKENEPDVVPFYVEGTHFTSQTTFDYIVEPLGISYIDPYNEDGTFKIQNIFETPEMEKTLKTMHKYYKLGYINQDSATTKGNSSIKRFVTKADGQPGADRVWSNNLKYEVVTSDVMDTYITNTSTTGSVMAISNTSKHPEKAVEFLNLLNTDPYVRNLVNYGIEGTHYNKIGDNQIKLIENNETGGYGVPYYTLGNMYLLNVLDNEDTNKWEMFEEFNSAAKTSPILGFKFNTEPVSNEIAAITNVLNEFKATLYSGSVNVDEYLPKFNSKLKEQGIEKIQKEMQIQIDTWAKENNKLNK</sequence>
<dbReference type="Gene3D" id="3.40.190.10">
    <property type="entry name" value="Periplasmic binding protein-like II"/>
    <property type="match status" value="1"/>
</dbReference>
<accession>A0A6I1MQB4</accession>
<name>A0A6I1MQB4_9CLOT</name>
<dbReference type="PANTHER" id="PTHR43649">
    <property type="entry name" value="ARABINOSE-BINDING PROTEIN-RELATED"/>
    <property type="match status" value="1"/>
</dbReference>
<dbReference type="Proteomes" id="UP000430345">
    <property type="component" value="Unassembled WGS sequence"/>
</dbReference>
<dbReference type="RefSeq" id="WP_152890915.1">
    <property type="nucleotide sequence ID" value="NZ_WHJC01000216.1"/>
</dbReference>
<dbReference type="InterPro" id="IPR050490">
    <property type="entry name" value="Bact_solute-bd_prot1"/>
</dbReference>
<evidence type="ECO:0000313" key="4">
    <source>
        <dbReference type="Proteomes" id="UP000430345"/>
    </source>
</evidence>
<dbReference type="PANTHER" id="PTHR43649:SF17">
    <property type="entry name" value="ABC TRANSPORTER SOLUTE BINDING PROTEIN-SUGAR TRANSPORT"/>
    <property type="match status" value="1"/>
</dbReference>
<feature type="signal peptide" evidence="1">
    <location>
        <begin position="1"/>
        <end position="22"/>
    </location>
</feature>
<dbReference type="OrthoDB" id="2636783at2"/>
<organism evidence="3 4">
    <name type="scientific">Clostridium tarantellae</name>
    <dbReference type="NCBI Taxonomy" id="39493"/>
    <lineage>
        <taxon>Bacteria</taxon>
        <taxon>Bacillati</taxon>
        <taxon>Bacillota</taxon>
        <taxon>Clostridia</taxon>
        <taxon>Eubacteriales</taxon>
        <taxon>Clostridiaceae</taxon>
        <taxon>Clostridium</taxon>
    </lineage>
</organism>
<gene>
    <name evidence="3" type="ORF">GBZ86_11825</name>
</gene>
<evidence type="ECO:0000313" key="3">
    <source>
        <dbReference type="EMBL" id="MPQ44442.1"/>
    </source>
</evidence>
<protein>
    <submittedName>
        <fullName evidence="3">Extracellular solute-binding protein</fullName>
    </submittedName>
</protein>
<proteinExistence type="predicted"/>
<dbReference type="Pfam" id="PF12010">
    <property type="entry name" value="DUF3502"/>
    <property type="match status" value="1"/>
</dbReference>
<evidence type="ECO:0000259" key="2">
    <source>
        <dbReference type="Pfam" id="PF12010"/>
    </source>
</evidence>
<evidence type="ECO:0000256" key="1">
    <source>
        <dbReference type="SAM" id="SignalP"/>
    </source>
</evidence>
<dbReference type="Pfam" id="PF01547">
    <property type="entry name" value="SBP_bac_1"/>
    <property type="match status" value="1"/>
</dbReference>
<dbReference type="AlphaFoldDB" id="A0A6I1MQB4"/>
<dbReference type="SUPFAM" id="SSF53850">
    <property type="entry name" value="Periplasmic binding protein-like II"/>
    <property type="match status" value="1"/>
</dbReference>
<dbReference type="InterPro" id="IPR006059">
    <property type="entry name" value="SBP"/>
</dbReference>
<dbReference type="InterPro" id="IPR022627">
    <property type="entry name" value="DUF3502"/>
</dbReference>
<keyword evidence="1" id="KW-0732">Signal</keyword>
<comment type="caution">
    <text evidence="3">The sequence shown here is derived from an EMBL/GenBank/DDBJ whole genome shotgun (WGS) entry which is preliminary data.</text>
</comment>